<name>A0A512BI37_9BACT</name>
<gene>
    <name evidence="7" type="ORF">SAE01_41280</name>
</gene>
<dbReference type="SUPFAM" id="SSF46955">
    <property type="entry name" value="Putative DNA-binding domain"/>
    <property type="match status" value="1"/>
</dbReference>
<dbReference type="InterPro" id="IPR036724">
    <property type="entry name" value="Cobalamin-bd_sf"/>
</dbReference>
<dbReference type="Pfam" id="PF02607">
    <property type="entry name" value="B12-binding_2"/>
    <property type="match status" value="1"/>
</dbReference>
<reference evidence="7 8" key="1">
    <citation type="submission" date="2019-07" db="EMBL/GenBank/DDBJ databases">
        <title>Whole genome shotgun sequence of Segetibacter aerophilus NBRC 106135.</title>
        <authorList>
            <person name="Hosoyama A."/>
            <person name="Uohara A."/>
            <person name="Ohji S."/>
            <person name="Ichikawa N."/>
        </authorList>
    </citation>
    <scope>NUCLEOTIDE SEQUENCE [LARGE SCALE GENOMIC DNA]</scope>
    <source>
        <strain evidence="7 8">NBRC 106135</strain>
    </source>
</reference>
<evidence type="ECO:0000256" key="2">
    <source>
        <dbReference type="ARBA" id="ARBA00023015"/>
    </source>
</evidence>
<sequence>MNAFTIKDVENLSGVKAHTIRIWEQRYDFLKPQRTDTNIRYYSNEELKTILNIALLNKYGFKISHINKMDFTEINQKLVSLSHHYAQQEWIVNQLISFMVDLDLDLFEELLDSQIEAKGLEKIINEIIFPFLQKIGILWLTNNINPAQEHLVTNIVRQKLLVGIETTVSQIKSEKVALLFLPEGEFHELGLLYVYYLLKNRGVKVLYLGADVPLQDVDFIAKAKKPDYLYTHLTSLAANFNIEKFLNHLHSRISDIPVLLSGPFTVTYKKSIPSNFHFKKSLEEVKEYIS</sequence>
<dbReference type="PANTHER" id="PTHR30204">
    <property type="entry name" value="REDOX-CYCLING DRUG-SENSING TRANSCRIPTIONAL ACTIVATOR SOXR"/>
    <property type="match status" value="1"/>
</dbReference>
<dbReference type="SMART" id="SM00422">
    <property type="entry name" value="HTH_MERR"/>
    <property type="match status" value="1"/>
</dbReference>
<dbReference type="AlphaFoldDB" id="A0A512BI37"/>
<protein>
    <submittedName>
        <fullName evidence="7">MerR family transcriptional regulator</fullName>
    </submittedName>
</protein>
<accession>A0A512BI37</accession>
<evidence type="ECO:0000256" key="3">
    <source>
        <dbReference type="ARBA" id="ARBA00023125"/>
    </source>
</evidence>
<dbReference type="EMBL" id="BJYT01000025">
    <property type="protein sequence ID" value="GEO11632.1"/>
    <property type="molecule type" value="Genomic_DNA"/>
</dbReference>
<evidence type="ECO:0000313" key="7">
    <source>
        <dbReference type="EMBL" id="GEO11632.1"/>
    </source>
</evidence>
<dbReference type="PANTHER" id="PTHR30204:SF69">
    <property type="entry name" value="MERR-FAMILY TRANSCRIPTIONAL REGULATOR"/>
    <property type="match status" value="1"/>
</dbReference>
<dbReference type="Proteomes" id="UP000321513">
    <property type="component" value="Unassembled WGS sequence"/>
</dbReference>
<dbReference type="OrthoDB" id="9800334at2"/>
<keyword evidence="2" id="KW-0805">Transcription regulation</keyword>
<evidence type="ECO:0000313" key="8">
    <source>
        <dbReference type="Proteomes" id="UP000321513"/>
    </source>
</evidence>
<organism evidence="7 8">
    <name type="scientific">Segetibacter aerophilus</name>
    <dbReference type="NCBI Taxonomy" id="670293"/>
    <lineage>
        <taxon>Bacteria</taxon>
        <taxon>Pseudomonadati</taxon>
        <taxon>Bacteroidota</taxon>
        <taxon>Chitinophagia</taxon>
        <taxon>Chitinophagales</taxon>
        <taxon>Chitinophagaceae</taxon>
        <taxon>Segetibacter</taxon>
    </lineage>
</organism>
<dbReference type="InterPro" id="IPR009061">
    <property type="entry name" value="DNA-bd_dom_put_sf"/>
</dbReference>
<dbReference type="RefSeq" id="WP_147205739.1">
    <property type="nucleotide sequence ID" value="NZ_BJYT01000025.1"/>
</dbReference>
<dbReference type="PROSITE" id="PS50937">
    <property type="entry name" value="HTH_MERR_2"/>
    <property type="match status" value="1"/>
</dbReference>
<dbReference type="GO" id="GO:0003677">
    <property type="term" value="F:DNA binding"/>
    <property type="evidence" value="ECO:0007669"/>
    <property type="project" value="UniProtKB-KW"/>
</dbReference>
<dbReference type="GO" id="GO:0003700">
    <property type="term" value="F:DNA-binding transcription factor activity"/>
    <property type="evidence" value="ECO:0007669"/>
    <property type="project" value="InterPro"/>
</dbReference>
<evidence type="ECO:0000259" key="5">
    <source>
        <dbReference type="PROSITE" id="PS50937"/>
    </source>
</evidence>
<proteinExistence type="predicted"/>
<keyword evidence="8" id="KW-1185">Reference proteome</keyword>
<dbReference type="GO" id="GO:0031419">
    <property type="term" value="F:cobalamin binding"/>
    <property type="evidence" value="ECO:0007669"/>
    <property type="project" value="InterPro"/>
</dbReference>
<dbReference type="InterPro" id="IPR036594">
    <property type="entry name" value="Meth_synthase_dom"/>
</dbReference>
<evidence type="ECO:0000259" key="6">
    <source>
        <dbReference type="PROSITE" id="PS51332"/>
    </source>
</evidence>
<evidence type="ECO:0000256" key="4">
    <source>
        <dbReference type="ARBA" id="ARBA00023163"/>
    </source>
</evidence>
<dbReference type="Gene3D" id="3.40.50.280">
    <property type="entry name" value="Cobalamin-binding domain"/>
    <property type="match status" value="1"/>
</dbReference>
<dbReference type="InterPro" id="IPR047057">
    <property type="entry name" value="MerR_fam"/>
</dbReference>
<keyword evidence="1" id="KW-0678">Repressor</keyword>
<keyword evidence="4" id="KW-0804">Transcription</keyword>
<dbReference type="CDD" id="cd01104">
    <property type="entry name" value="HTH_MlrA-CarA"/>
    <property type="match status" value="1"/>
</dbReference>
<evidence type="ECO:0000256" key="1">
    <source>
        <dbReference type="ARBA" id="ARBA00022491"/>
    </source>
</evidence>
<dbReference type="Gene3D" id="1.10.1660.10">
    <property type="match status" value="1"/>
</dbReference>
<dbReference type="SUPFAM" id="SSF52242">
    <property type="entry name" value="Cobalamin (vitamin B12)-binding domain"/>
    <property type="match status" value="1"/>
</dbReference>
<dbReference type="InterPro" id="IPR003759">
    <property type="entry name" value="Cbl-bd_cap"/>
</dbReference>
<dbReference type="InterPro" id="IPR006158">
    <property type="entry name" value="Cobalamin-bd"/>
</dbReference>
<dbReference type="PROSITE" id="PS51332">
    <property type="entry name" value="B12_BINDING"/>
    <property type="match status" value="1"/>
</dbReference>
<keyword evidence="3" id="KW-0238">DNA-binding</keyword>
<feature type="domain" description="HTH merR-type" evidence="5">
    <location>
        <begin position="3"/>
        <end position="72"/>
    </location>
</feature>
<comment type="caution">
    <text evidence="7">The sequence shown here is derived from an EMBL/GenBank/DDBJ whole genome shotgun (WGS) entry which is preliminary data.</text>
</comment>
<dbReference type="InterPro" id="IPR000551">
    <property type="entry name" value="MerR-type_HTH_dom"/>
</dbReference>
<dbReference type="Pfam" id="PF13411">
    <property type="entry name" value="MerR_1"/>
    <property type="match status" value="1"/>
</dbReference>
<feature type="domain" description="B12-binding" evidence="6">
    <location>
        <begin position="174"/>
        <end position="290"/>
    </location>
</feature>
<dbReference type="GO" id="GO:0046872">
    <property type="term" value="F:metal ion binding"/>
    <property type="evidence" value="ECO:0007669"/>
    <property type="project" value="InterPro"/>
</dbReference>
<dbReference type="Gene3D" id="1.10.1240.10">
    <property type="entry name" value="Methionine synthase domain"/>
    <property type="match status" value="1"/>
</dbReference>